<gene>
    <name evidence="1" type="ORF">WR25_18863</name>
</gene>
<reference evidence="1 2" key="1">
    <citation type="journal article" date="2017" name="Curr. Biol.">
        <title>Genome architecture and evolution of a unichromosomal asexual nematode.</title>
        <authorList>
            <person name="Fradin H."/>
            <person name="Zegar C."/>
            <person name="Gutwein M."/>
            <person name="Lucas J."/>
            <person name="Kovtun M."/>
            <person name="Corcoran D."/>
            <person name="Baugh L.R."/>
            <person name="Kiontke K."/>
            <person name="Gunsalus K."/>
            <person name="Fitch D.H."/>
            <person name="Piano F."/>
        </authorList>
    </citation>
    <scope>NUCLEOTIDE SEQUENCE [LARGE SCALE GENOMIC DNA]</scope>
    <source>
        <strain evidence="1">PF1309</strain>
    </source>
</reference>
<dbReference type="EMBL" id="LIAE01006421">
    <property type="protein sequence ID" value="PAV89873.1"/>
    <property type="molecule type" value="Genomic_DNA"/>
</dbReference>
<organism evidence="1 2">
    <name type="scientific">Diploscapter pachys</name>
    <dbReference type="NCBI Taxonomy" id="2018661"/>
    <lineage>
        <taxon>Eukaryota</taxon>
        <taxon>Metazoa</taxon>
        <taxon>Ecdysozoa</taxon>
        <taxon>Nematoda</taxon>
        <taxon>Chromadorea</taxon>
        <taxon>Rhabditida</taxon>
        <taxon>Rhabditina</taxon>
        <taxon>Rhabditomorpha</taxon>
        <taxon>Rhabditoidea</taxon>
        <taxon>Rhabditidae</taxon>
        <taxon>Diploscapter</taxon>
    </lineage>
</organism>
<comment type="caution">
    <text evidence="1">The sequence shown here is derived from an EMBL/GenBank/DDBJ whole genome shotgun (WGS) entry which is preliminary data.</text>
</comment>
<protein>
    <submittedName>
        <fullName evidence="1">Uncharacterized protein</fullName>
    </submittedName>
</protein>
<sequence>MRETECRQEKGNSIEAKAETDMQIWKLKGLQKHVTTMMINRDWHERRGCRAVQERGKGRNERNEEGCCIGCIAARLLKQQSIQPASIDWLQMDDVMDTTLDMILKEQVEEEEGQTETAE</sequence>
<dbReference type="Proteomes" id="UP000218231">
    <property type="component" value="Unassembled WGS sequence"/>
</dbReference>
<name>A0A2A2LUK8_9BILA</name>
<evidence type="ECO:0000313" key="2">
    <source>
        <dbReference type="Proteomes" id="UP000218231"/>
    </source>
</evidence>
<accession>A0A2A2LUK8</accession>
<evidence type="ECO:0000313" key="1">
    <source>
        <dbReference type="EMBL" id="PAV89873.1"/>
    </source>
</evidence>
<dbReference type="AlphaFoldDB" id="A0A2A2LUK8"/>
<keyword evidence="2" id="KW-1185">Reference proteome</keyword>
<proteinExistence type="predicted"/>